<gene>
    <name evidence="2" type="ORF">HPB51_024146</name>
</gene>
<evidence type="ECO:0000313" key="3">
    <source>
        <dbReference type="Proteomes" id="UP000821866"/>
    </source>
</evidence>
<reference evidence="2" key="2">
    <citation type="submission" date="2021-09" db="EMBL/GenBank/DDBJ databases">
        <authorList>
            <person name="Jia N."/>
            <person name="Wang J."/>
            <person name="Shi W."/>
            <person name="Du L."/>
            <person name="Sun Y."/>
            <person name="Zhan W."/>
            <person name="Jiang J."/>
            <person name="Wang Q."/>
            <person name="Zhang B."/>
            <person name="Ji P."/>
            <person name="Sakyi L.B."/>
            <person name="Cui X."/>
            <person name="Yuan T."/>
            <person name="Jiang B."/>
            <person name="Yang W."/>
            <person name="Lam T.T.-Y."/>
            <person name="Chang Q."/>
            <person name="Ding S."/>
            <person name="Wang X."/>
            <person name="Zhu J."/>
            <person name="Ruan X."/>
            <person name="Zhao L."/>
            <person name="Wei J."/>
            <person name="Que T."/>
            <person name="Du C."/>
            <person name="Cheng J."/>
            <person name="Dai P."/>
            <person name="Han X."/>
            <person name="Huang E."/>
            <person name="Gao Y."/>
            <person name="Liu J."/>
            <person name="Shao H."/>
            <person name="Ye R."/>
            <person name="Li L."/>
            <person name="Wei W."/>
            <person name="Wang X."/>
            <person name="Wang C."/>
            <person name="Huo Q."/>
            <person name="Li W."/>
            <person name="Guo W."/>
            <person name="Chen H."/>
            <person name="Chen S."/>
            <person name="Zhou L."/>
            <person name="Zhou L."/>
            <person name="Ni X."/>
            <person name="Tian J."/>
            <person name="Zhou Y."/>
            <person name="Sheng Y."/>
            <person name="Liu T."/>
            <person name="Pan Y."/>
            <person name="Xia L."/>
            <person name="Li J."/>
            <person name="Zhao F."/>
            <person name="Cao W."/>
        </authorList>
    </citation>
    <scope>NUCLEOTIDE SEQUENCE</scope>
    <source>
        <strain evidence="2">Rmic-2018</strain>
        <tissue evidence="2">Larvae</tissue>
    </source>
</reference>
<feature type="compositionally biased region" description="Polar residues" evidence="1">
    <location>
        <begin position="185"/>
        <end position="211"/>
    </location>
</feature>
<comment type="caution">
    <text evidence="2">The sequence shown here is derived from an EMBL/GenBank/DDBJ whole genome shotgun (WGS) entry which is preliminary data.</text>
</comment>
<proteinExistence type="predicted"/>
<feature type="region of interest" description="Disordered" evidence="1">
    <location>
        <begin position="70"/>
        <end position="114"/>
    </location>
</feature>
<evidence type="ECO:0000256" key="1">
    <source>
        <dbReference type="SAM" id="MobiDB-lite"/>
    </source>
</evidence>
<protein>
    <submittedName>
        <fullName evidence="2">Uncharacterized protein</fullName>
    </submittedName>
</protein>
<sequence length="242" mass="26144">MDAIATNRVVTRSDAREAWKLGQVGLADAYEIARKVREANDRLRADVTPLESSRQRRVQFRDPIRAVFFFTPDGEEENGPGEDEAHANGRDDDANNADDGEEDEDTQRAEDSLARSGAIRRLVTAAAVERRSSLTSEDELSSAVVMTAPGGEDSDDDDDGDDIQQRMAQENDSGDDVDSFESDDNASVSEDISELSLQGNGVDNQDASMQEVSGAVDVEDDRCSPDAASTGVRVRVTLGNNG</sequence>
<reference evidence="2" key="1">
    <citation type="journal article" date="2020" name="Cell">
        <title>Large-Scale Comparative Analyses of Tick Genomes Elucidate Their Genetic Diversity and Vector Capacities.</title>
        <authorList>
            <consortium name="Tick Genome and Microbiome Consortium (TIGMIC)"/>
            <person name="Jia N."/>
            <person name="Wang J."/>
            <person name="Shi W."/>
            <person name="Du L."/>
            <person name="Sun Y."/>
            <person name="Zhan W."/>
            <person name="Jiang J.F."/>
            <person name="Wang Q."/>
            <person name="Zhang B."/>
            <person name="Ji P."/>
            <person name="Bell-Sakyi L."/>
            <person name="Cui X.M."/>
            <person name="Yuan T.T."/>
            <person name="Jiang B.G."/>
            <person name="Yang W.F."/>
            <person name="Lam T.T."/>
            <person name="Chang Q.C."/>
            <person name="Ding S.J."/>
            <person name="Wang X.J."/>
            <person name="Zhu J.G."/>
            <person name="Ruan X.D."/>
            <person name="Zhao L."/>
            <person name="Wei J.T."/>
            <person name="Ye R.Z."/>
            <person name="Que T.C."/>
            <person name="Du C.H."/>
            <person name="Zhou Y.H."/>
            <person name="Cheng J.X."/>
            <person name="Dai P.F."/>
            <person name="Guo W.B."/>
            <person name="Han X.H."/>
            <person name="Huang E.J."/>
            <person name="Li L.F."/>
            <person name="Wei W."/>
            <person name="Gao Y.C."/>
            <person name="Liu J.Z."/>
            <person name="Shao H.Z."/>
            <person name="Wang X."/>
            <person name="Wang C.C."/>
            <person name="Yang T.C."/>
            <person name="Huo Q.B."/>
            <person name="Li W."/>
            <person name="Chen H.Y."/>
            <person name="Chen S.E."/>
            <person name="Zhou L.G."/>
            <person name="Ni X.B."/>
            <person name="Tian J.H."/>
            <person name="Sheng Y."/>
            <person name="Liu T."/>
            <person name="Pan Y.S."/>
            <person name="Xia L.Y."/>
            <person name="Li J."/>
            <person name="Zhao F."/>
            <person name="Cao W.C."/>
        </authorList>
    </citation>
    <scope>NUCLEOTIDE SEQUENCE</scope>
    <source>
        <strain evidence="2">Rmic-2018</strain>
    </source>
</reference>
<dbReference type="Proteomes" id="UP000821866">
    <property type="component" value="Chromosome 7"/>
</dbReference>
<feature type="region of interest" description="Disordered" evidence="1">
    <location>
        <begin position="128"/>
        <end position="229"/>
    </location>
</feature>
<feature type="compositionally biased region" description="Basic and acidic residues" evidence="1">
    <location>
        <begin position="83"/>
        <end position="93"/>
    </location>
</feature>
<accession>A0A9J6DKP7</accession>
<dbReference type="AlphaFoldDB" id="A0A9J6DKP7"/>
<evidence type="ECO:0000313" key="2">
    <source>
        <dbReference type="EMBL" id="KAH8022416.1"/>
    </source>
</evidence>
<feature type="compositionally biased region" description="Acidic residues" evidence="1">
    <location>
        <begin position="94"/>
        <end position="105"/>
    </location>
</feature>
<keyword evidence="3" id="KW-1185">Reference proteome</keyword>
<dbReference type="EMBL" id="JABSTU010000009">
    <property type="protein sequence ID" value="KAH8022416.1"/>
    <property type="molecule type" value="Genomic_DNA"/>
</dbReference>
<feature type="compositionally biased region" description="Acidic residues" evidence="1">
    <location>
        <begin position="152"/>
        <end position="162"/>
    </location>
</feature>
<name>A0A9J6DKP7_RHIMP</name>
<feature type="compositionally biased region" description="Acidic residues" evidence="1">
    <location>
        <begin position="172"/>
        <end position="184"/>
    </location>
</feature>
<organism evidence="2 3">
    <name type="scientific">Rhipicephalus microplus</name>
    <name type="common">Cattle tick</name>
    <name type="synonym">Boophilus microplus</name>
    <dbReference type="NCBI Taxonomy" id="6941"/>
    <lineage>
        <taxon>Eukaryota</taxon>
        <taxon>Metazoa</taxon>
        <taxon>Ecdysozoa</taxon>
        <taxon>Arthropoda</taxon>
        <taxon>Chelicerata</taxon>
        <taxon>Arachnida</taxon>
        <taxon>Acari</taxon>
        <taxon>Parasitiformes</taxon>
        <taxon>Ixodida</taxon>
        <taxon>Ixodoidea</taxon>
        <taxon>Ixodidae</taxon>
        <taxon>Rhipicephalinae</taxon>
        <taxon>Rhipicephalus</taxon>
        <taxon>Boophilus</taxon>
    </lineage>
</organism>
<feature type="compositionally biased region" description="Acidic residues" evidence="1">
    <location>
        <begin position="73"/>
        <end position="82"/>
    </location>
</feature>